<evidence type="ECO:0000256" key="8">
    <source>
        <dbReference type="ARBA" id="ARBA00033442"/>
    </source>
</evidence>
<dbReference type="InterPro" id="IPR030459">
    <property type="entry name" value="Glyco_hydro_31_CS"/>
</dbReference>
<evidence type="ECO:0000313" key="16">
    <source>
        <dbReference type="Proteomes" id="UP000037122"/>
    </source>
</evidence>
<feature type="domain" description="Glycoside hydrolase family 31 TIM barrel" evidence="13">
    <location>
        <begin position="357"/>
        <end position="784"/>
    </location>
</feature>
<dbReference type="SUPFAM" id="SSF51011">
    <property type="entry name" value="Glycosyl hydrolase domain"/>
    <property type="match status" value="1"/>
</dbReference>
<dbReference type="Proteomes" id="UP000037122">
    <property type="component" value="Unassembled WGS sequence"/>
</dbReference>
<evidence type="ECO:0000256" key="6">
    <source>
        <dbReference type="ARBA" id="ARBA00023295"/>
    </source>
</evidence>
<protein>
    <recommendedName>
        <fullName evidence="10">Glucoamylase 1</fullName>
        <ecNumber evidence="2">3.2.1.3</ecNumber>
    </recommendedName>
    <alternativeName>
        <fullName evidence="9">1,4-alpha-D-glucan glucohydrolase</fullName>
    </alternativeName>
    <alternativeName>
        <fullName evidence="8">Glucan 1,4-alpha-glucosidase</fullName>
    </alternativeName>
</protein>
<feature type="domain" description="Glycosyl hydrolase family 31 C-terminal" evidence="14">
    <location>
        <begin position="792"/>
        <end position="884"/>
    </location>
</feature>
<organism evidence="15 16">
    <name type="scientific">Candidozyma auris</name>
    <name type="common">Yeast</name>
    <name type="synonym">Candida auris</name>
    <dbReference type="NCBI Taxonomy" id="498019"/>
    <lineage>
        <taxon>Eukaryota</taxon>
        <taxon>Fungi</taxon>
        <taxon>Dikarya</taxon>
        <taxon>Ascomycota</taxon>
        <taxon>Saccharomycotina</taxon>
        <taxon>Pichiomycetes</taxon>
        <taxon>Metschnikowiaceae</taxon>
        <taxon>Candidozyma</taxon>
    </lineage>
</organism>
<comment type="similarity">
    <text evidence="1 11">Belongs to the glycosyl hydrolase 31 family.</text>
</comment>
<dbReference type="InterPro" id="IPR013780">
    <property type="entry name" value="Glyco_hydro_b"/>
</dbReference>
<evidence type="ECO:0000256" key="5">
    <source>
        <dbReference type="ARBA" id="ARBA00023180"/>
    </source>
</evidence>
<dbReference type="PROSITE" id="PS00129">
    <property type="entry name" value="GLYCOSYL_HYDROL_F31_1"/>
    <property type="match status" value="1"/>
</dbReference>
<dbReference type="InterPro" id="IPR011013">
    <property type="entry name" value="Gal_mutarotase_sf_dom"/>
</dbReference>
<dbReference type="SUPFAM" id="SSF51445">
    <property type="entry name" value="(Trans)glycosidases"/>
    <property type="match status" value="1"/>
</dbReference>
<dbReference type="AlphaFoldDB" id="A0A0L0NP15"/>
<name>A0A0L0NP15_CANAR</name>
<dbReference type="CDD" id="cd14752">
    <property type="entry name" value="GH31_N"/>
    <property type="match status" value="1"/>
</dbReference>
<evidence type="ECO:0000256" key="12">
    <source>
        <dbReference type="SAM" id="SignalP"/>
    </source>
</evidence>
<accession>A0A0L0NP15</accession>
<dbReference type="Gene3D" id="2.60.40.1180">
    <property type="entry name" value="Golgi alpha-mannosidase II"/>
    <property type="match status" value="2"/>
</dbReference>
<evidence type="ECO:0000256" key="4">
    <source>
        <dbReference type="ARBA" id="ARBA00022801"/>
    </source>
</evidence>
<keyword evidence="6 11" id="KW-0326">Glycosidase</keyword>
<keyword evidence="5" id="KW-0325">Glycoprotein</keyword>
<dbReference type="PANTHER" id="PTHR22762:SF133">
    <property type="entry name" value="P-TYPE DOMAIN-CONTAINING PROTEIN"/>
    <property type="match status" value="1"/>
</dbReference>
<dbReference type="Gene3D" id="2.60.40.1760">
    <property type="entry name" value="glycosyl hydrolase (family 31)"/>
    <property type="match status" value="1"/>
</dbReference>
<evidence type="ECO:0000256" key="3">
    <source>
        <dbReference type="ARBA" id="ARBA00022729"/>
    </source>
</evidence>
<evidence type="ECO:0000256" key="2">
    <source>
        <dbReference type="ARBA" id="ARBA00012593"/>
    </source>
</evidence>
<dbReference type="InterPro" id="IPR017853">
    <property type="entry name" value="GH"/>
</dbReference>
<sequence>MRFSLLVSAAGVGAAALNGFNSTGSQNSSFVNELLKANSTAALNTSNSFPEELTLGVSQLPNVLNESAVDANAEAKGYRLVNVSRNACGVSGFLRLQKETDIYGYDFDVLKLKVEHQSNSRLSVHIEPQNLTDVYKLPSELVPKPESSNASCSGLTDLLFRHSGVNELFWFEVVRKSNAEVLFSTKGNPLVFSNQFVQFNSSLPKGHVITGLGEAIKGFTNPPGTVRTLYANDVADPVDGNIYGVHPFYIDQRYANLNQTNVHTTPLNDTRFPGVLWGNQSNSTVSLSNSSFYEEYSPLNKSYSHGVWWRTSAPQEVIIEEEAITWRALNGVIDLYFFSGPTPKDVIKQYVSEVGKPALQPYWALGYHHSRWGYSTIDDLQNVVDTFAEKDLQLETIWSDIDYMDSFKDFTNDPHRYPLDKFLHFLDQLHDGDQHYVPIVDAAIYYPNPNNKTDADYPAFNDGNKTDVFLKNPDGSLYIGAVWPGYTVFPDFLANNTFEWWKKTFKDWYEQIKFDGIWLDMNEVSSFCVGSCGSGKVEKNPVHAPFQYGGLQEQFPEGFATSNATEYKQFLQFISASSNSSFSDSSNDTKSSSEEFFNWKAPGKGNINYPPYVINHAQGDHDLATHAVSPNATHADGTLEYDIHNLYGYLQTNATFHALQDVAPGKRPFIISRSTYSGSGAYAGHWGGDNWSNFTYAYFSIPQALTLGLAGIPFFGVDICGFNGNSDLELCSRWMQLGAFFPFYRNHNVLGAIDQEPYVWEDVLSHSKVTMDIRYALLPYFYTLLHEASETGVPPLRALSWEFPDDPALSDADRQFFVGEALLVTPVLEPNVSTVKGVFPGANVTDVYYDWYTHEKANFTDGKNETLDAPLGHIPLHIRGGHIIPMQDPGYTVAESRNNSWNIIVPLGIEGTASGLLYYDDGDSYPIVNSTTVDFVASEGSLSASAYGDYRIEQPLSSVYILGVEDEPNSVKFNGQSVSFEFANNTIEVTELEDLTEKGAFYRDFTLTWN</sequence>
<evidence type="ECO:0000256" key="7">
    <source>
        <dbReference type="ARBA" id="ARBA00023326"/>
    </source>
</evidence>
<evidence type="ECO:0000256" key="10">
    <source>
        <dbReference type="ARBA" id="ARBA00071427"/>
    </source>
</evidence>
<reference evidence="16" key="1">
    <citation type="journal article" date="2015" name="BMC Genomics">
        <title>Draft genome of a commonly misdiagnosed multidrug resistant pathogen Candida auris.</title>
        <authorList>
            <person name="Chatterjee S."/>
            <person name="Alampalli S.V."/>
            <person name="Nageshan R.K."/>
            <person name="Chettiar S.T."/>
            <person name="Joshi S."/>
            <person name="Tatu U.S."/>
        </authorList>
    </citation>
    <scope>NUCLEOTIDE SEQUENCE [LARGE SCALE GENOMIC DNA]</scope>
    <source>
        <strain evidence="16">6684</strain>
    </source>
</reference>
<dbReference type="GO" id="GO:0004339">
    <property type="term" value="F:glucan 1,4-alpha-glucosidase activity"/>
    <property type="evidence" value="ECO:0007669"/>
    <property type="project" value="UniProtKB-EC"/>
</dbReference>
<evidence type="ECO:0000256" key="9">
    <source>
        <dbReference type="ARBA" id="ARBA00033473"/>
    </source>
</evidence>
<proteinExistence type="inferred from homology"/>
<dbReference type="VEuPathDB" id="FungiDB:QG37_07853"/>
<evidence type="ECO:0000256" key="11">
    <source>
        <dbReference type="RuleBase" id="RU361185"/>
    </source>
</evidence>
<evidence type="ECO:0000256" key="1">
    <source>
        <dbReference type="ARBA" id="ARBA00007806"/>
    </source>
</evidence>
<dbReference type="CDD" id="cd06602">
    <property type="entry name" value="GH31_MGAM_SI_GAA"/>
    <property type="match status" value="1"/>
</dbReference>
<dbReference type="VEuPathDB" id="FungiDB:CJJ09_000176"/>
<dbReference type="EMBL" id="LGST01000064">
    <property type="protein sequence ID" value="KND95897.1"/>
    <property type="molecule type" value="Genomic_DNA"/>
</dbReference>
<evidence type="ECO:0000259" key="13">
    <source>
        <dbReference type="Pfam" id="PF01055"/>
    </source>
</evidence>
<evidence type="ECO:0000259" key="14">
    <source>
        <dbReference type="Pfam" id="PF21365"/>
    </source>
</evidence>
<comment type="caution">
    <text evidence="15">The sequence shown here is derived from an EMBL/GenBank/DDBJ whole genome shotgun (WGS) entry which is preliminary data.</text>
</comment>
<dbReference type="FunFam" id="3.20.20.80:FF:000138">
    <property type="entry name" value="Putative alpha-glucosidase AgdA"/>
    <property type="match status" value="1"/>
</dbReference>
<dbReference type="InterPro" id="IPR048395">
    <property type="entry name" value="Glyco_hydro_31_C"/>
</dbReference>
<dbReference type="Gene3D" id="3.20.20.80">
    <property type="entry name" value="Glycosidases"/>
    <property type="match status" value="2"/>
</dbReference>
<dbReference type="VEuPathDB" id="FungiDB:CJJ07_002038"/>
<feature type="chain" id="PRO_5012000356" description="Glucoamylase 1" evidence="12">
    <location>
        <begin position="16"/>
        <end position="1010"/>
    </location>
</feature>
<dbReference type="SUPFAM" id="SSF74650">
    <property type="entry name" value="Galactose mutarotase-like"/>
    <property type="match status" value="1"/>
</dbReference>
<dbReference type="PROSITE" id="PS00707">
    <property type="entry name" value="GLYCOSYL_HYDROL_F31_2"/>
    <property type="match status" value="1"/>
</dbReference>
<feature type="signal peptide" evidence="12">
    <location>
        <begin position="1"/>
        <end position="15"/>
    </location>
</feature>
<keyword evidence="7" id="KW-0624">Polysaccharide degradation</keyword>
<dbReference type="VEuPathDB" id="FungiDB:B9J08_004015"/>
<dbReference type="GO" id="GO:0000272">
    <property type="term" value="P:polysaccharide catabolic process"/>
    <property type="evidence" value="ECO:0007669"/>
    <property type="project" value="UniProtKB-KW"/>
</dbReference>
<dbReference type="InterPro" id="IPR000322">
    <property type="entry name" value="Glyco_hydro_31_TIM"/>
</dbReference>
<dbReference type="Pfam" id="PF21365">
    <property type="entry name" value="Glyco_hydro_31_3rd"/>
    <property type="match status" value="1"/>
</dbReference>
<dbReference type="VEuPathDB" id="FungiDB:CJI96_0002462"/>
<dbReference type="EC" id="3.2.1.3" evidence="2"/>
<evidence type="ECO:0000313" key="15">
    <source>
        <dbReference type="EMBL" id="KND95897.1"/>
    </source>
</evidence>
<dbReference type="GO" id="GO:0030246">
    <property type="term" value="F:carbohydrate binding"/>
    <property type="evidence" value="ECO:0007669"/>
    <property type="project" value="InterPro"/>
</dbReference>
<dbReference type="FunFam" id="2.60.40.1180:FF:000001">
    <property type="entry name" value="Maltase-glucoamylase, intestinal"/>
    <property type="match status" value="1"/>
</dbReference>
<dbReference type="InterPro" id="IPR030458">
    <property type="entry name" value="Glyco_hydro_31_AS"/>
</dbReference>
<gene>
    <name evidence="15" type="ORF">QG37_07853</name>
</gene>
<dbReference type="VEuPathDB" id="FungiDB:CJI97_004008"/>
<dbReference type="PANTHER" id="PTHR22762">
    <property type="entry name" value="ALPHA-GLUCOSIDASE"/>
    <property type="match status" value="1"/>
</dbReference>
<keyword evidence="4 11" id="KW-0378">Hydrolase</keyword>
<keyword evidence="7" id="KW-0119">Carbohydrate metabolism</keyword>
<keyword evidence="3 12" id="KW-0732">Signal</keyword>
<dbReference type="Pfam" id="PF01055">
    <property type="entry name" value="Glyco_hydro_31_2nd"/>
    <property type="match status" value="1"/>
</dbReference>